<dbReference type="Proteomes" id="UP000499080">
    <property type="component" value="Unassembled WGS sequence"/>
</dbReference>
<gene>
    <name evidence="1" type="ORF">AVEN_167058_1</name>
</gene>
<sequence length="93" mass="10612">MVSDAALFFRTLQGKFQSVPARRRSKIQLTKRASIGKFMNINLFHLENLVGLTLRIIKLSRGACGDFLLAGFTEEIALLINEHHYHTAKKEIR</sequence>
<organism evidence="1 2">
    <name type="scientific">Araneus ventricosus</name>
    <name type="common">Orbweaver spider</name>
    <name type="synonym">Epeira ventricosa</name>
    <dbReference type="NCBI Taxonomy" id="182803"/>
    <lineage>
        <taxon>Eukaryota</taxon>
        <taxon>Metazoa</taxon>
        <taxon>Ecdysozoa</taxon>
        <taxon>Arthropoda</taxon>
        <taxon>Chelicerata</taxon>
        <taxon>Arachnida</taxon>
        <taxon>Araneae</taxon>
        <taxon>Araneomorphae</taxon>
        <taxon>Entelegynae</taxon>
        <taxon>Araneoidea</taxon>
        <taxon>Araneidae</taxon>
        <taxon>Araneus</taxon>
    </lineage>
</organism>
<evidence type="ECO:0000313" key="1">
    <source>
        <dbReference type="EMBL" id="GBM06164.1"/>
    </source>
</evidence>
<proteinExistence type="predicted"/>
<reference evidence="1 2" key="1">
    <citation type="journal article" date="2019" name="Sci. Rep.">
        <title>Orb-weaving spider Araneus ventricosus genome elucidates the spidroin gene catalogue.</title>
        <authorList>
            <person name="Kono N."/>
            <person name="Nakamura H."/>
            <person name="Ohtoshi R."/>
            <person name="Moran D.A.P."/>
            <person name="Shinohara A."/>
            <person name="Yoshida Y."/>
            <person name="Fujiwara M."/>
            <person name="Mori M."/>
            <person name="Tomita M."/>
            <person name="Arakawa K."/>
        </authorList>
    </citation>
    <scope>NUCLEOTIDE SEQUENCE [LARGE SCALE GENOMIC DNA]</scope>
</reference>
<dbReference type="EMBL" id="BGPR01000224">
    <property type="protein sequence ID" value="GBM06164.1"/>
    <property type="molecule type" value="Genomic_DNA"/>
</dbReference>
<accession>A0A4Y2CQL1</accession>
<comment type="caution">
    <text evidence="1">The sequence shown here is derived from an EMBL/GenBank/DDBJ whole genome shotgun (WGS) entry which is preliminary data.</text>
</comment>
<dbReference type="AlphaFoldDB" id="A0A4Y2CQL1"/>
<protein>
    <submittedName>
        <fullName evidence="1">Uncharacterized protein</fullName>
    </submittedName>
</protein>
<keyword evidence="2" id="KW-1185">Reference proteome</keyword>
<evidence type="ECO:0000313" key="2">
    <source>
        <dbReference type="Proteomes" id="UP000499080"/>
    </source>
</evidence>
<name>A0A4Y2CQL1_ARAVE</name>